<evidence type="ECO:0000313" key="4">
    <source>
        <dbReference type="EMBL" id="PSV10224.1"/>
    </source>
</evidence>
<evidence type="ECO:0000313" key="5">
    <source>
        <dbReference type="Proteomes" id="UP000240530"/>
    </source>
</evidence>
<proteinExistence type="predicted"/>
<dbReference type="Proteomes" id="UP000240530">
    <property type="component" value="Unassembled WGS sequence"/>
</dbReference>
<evidence type="ECO:0000256" key="1">
    <source>
        <dbReference type="ARBA" id="ARBA00022679"/>
    </source>
</evidence>
<dbReference type="Pfam" id="PF13508">
    <property type="entry name" value="Acetyltransf_7"/>
    <property type="match status" value="1"/>
</dbReference>
<organism evidence="4 5">
    <name type="scientific">Photobacterium leiognathi subsp. mandapamensis</name>
    <name type="common">Photobacterium mandapamensis</name>
    <dbReference type="NCBI Taxonomy" id="48408"/>
    <lineage>
        <taxon>Bacteria</taxon>
        <taxon>Pseudomonadati</taxon>
        <taxon>Pseudomonadota</taxon>
        <taxon>Gammaproteobacteria</taxon>
        <taxon>Vibrionales</taxon>
        <taxon>Vibrionaceae</taxon>
        <taxon>Photobacterium</taxon>
    </lineage>
</organism>
<reference evidence="4 5" key="1">
    <citation type="submission" date="2018-03" db="EMBL/GenBank/DDBJ databases">
        <title>Whole genome sequencing of Histamine producing bacteria.</title>
        <authorList>
            <person name="Butler K."/>
        </authorList>
    </citation>
    <scope>NUCLEOTIDE SEQUENCE [LARGE SCALE GENOMIC DNA]</scope>
    <source>
        <strain evidence="4 5">Res.4.1</strain>
    </source>
</reference>
<accession>A0A2T3KU09</accession>
<gene>
    <name evidence="4" type="ORF">C0W93_12255</name>
</gene>
<dbReference type="SUPFAM" id="SSF55729">
    <property type="entry name" value="Acyl-CoA N-acyltransferases (Nat)"/>
    <property type="match status" value="1"/>
</dbReference>
<dbReference type="AlphaFoldDB" id="A0A2T3KU09"/>
<evidence type="ECO:0000256" key="2">
    <source>
        <dbReference type="ARBA" id="ARBA00023315"/>
    </source>
</evidence>
<dbReference type="InterPro" id="IPR000182">
    <property type="entry name" value="GNAT_dom"/>
</dbReference>
<keyword evidence="2" id="KW-0012">Acyltransferase</keyword>
<name>A0A2T3KU09_PHOLD</name>
<dbReference type="GO" id="GO:0016747">
    <property type="term" value="F:acyltransferase activity, transferring groups other than amino-acyl groups"/>
    <property type="evidence" value="ECO:0007669"/>
    <property type="project" value="InterPro"/>
</dbReference>
<dbReference type="InterPro" id="IPR016181">
    <property type="entry name" value="Acyl_CoA_acyltransferase"/>
</dbReference>
<comment type="caution">
    <text evidence="4">The sequence shown here is derived from an EMBL/GenBank/DDBJ whole genome shotgun (WGS) entry which is preliminary data.</text>
</comment>
<dbReference type="RefSeq" id="WP_107185240.1">
    <property type="nucleotide sequence ID" value="NZ_JAUZML010000002.1"/>
</dbReference>
<keyword evidence="1 4" id="KW-0808">Transferase</keyword>
<dbReference type="PROSITE" id="PS51186">
    <property type="entry name" value="GNAT"/>
    <property type="match status" value="1"/>
</dbReference>
<evidence type="ECO:0000259" key="3">
    <source>
        <dbReference type="PROSITE" id="PS51186"/>
    </source>
</evidence>
<protein>
    <submittedName>
        <fullName evidence="4">N-acetyltransferase</fullName>
    </submittedName>
</protein>
<dbReference type="Gene3D" id="3.40.630.30">
    <property type="match status" value="1"/>
</dbReference>
<dbReference type="CDD" id="cd04301">
    <property type="entry name" value="NAT_SF"/>
    <property type="match status" value="1"/>
</dbReference>
<dbReference type="EMBL" id="PYNS01000013">
    <property type="protein sequence ID" value="PSV10224.1"/>
    <property type="molecule type" value="Genomic_DNA"/>
</dbReference>
<sequence>MFTTRQAKNTDYNFLFELKKAAEYEPIKAIFGWDETIQQRIHREEWELAKPTIIEINGKPAGSYLVQRHDDHIYFGRFFLLPQYQGQGIGSQILNGVIEQAQNASLPIKLIYIKTNRVEKLYLRFGFEVTHQDDQFVHMIKQC</sequence>
<dbReference type="InterPro" id="IPR050680">
    <property type="entry name" value="YpeA/RimI_acetyltransf"/>
</dbReference>
<dbReference type="PANTHER" id="PTHR43420">
    <property type="entry name" value="ACETYLTRANSFERASE"/>
    <property type="match status" value="1"/>
</dbReference>
<feature type="domain" description="N-acetyltransferase" evidence="3">
    <location>
        <begin position="2"/>
        <end position="143"/>
    </location>
</feature>